<proteinExistence type="predicted"/>
<sequence length="570" mass="59751">MKDESTREFVVNFHFDRRCTAGHAGDADGGSSAPGTGAPYAAPADYACGDAPGAGTSYAAPADYACGDAPGAGAPYAAPAEKVCGEQYFCRARSEAEHLSQVGCASADPVHAASECAEGSSCGEGKRAFRRPPTAPGLPPDPTDELGFGSRPISWVAPCCVRNSPVGPALADLDFSRGVESGIRGQRRHDCASSFSSTFPPSSIAVHSGPAAFPSAGAAGLGPSGSNGKRGACGRHSDRHVTSGAFAFSDSNHRCPADPGAADVDSSGNNLAIGVCGCNGGRCGGTAASAASAASASSATNAVHRLYPSGSGCQPFSSCILPAAASSASASCFGFGFRGFAGDVRRPERRPERTFGKHPVCRDRRPQACRCRSAGCVFPGHPEHASVVERPERSSGKHSICRDRRPQALSGSGGSPAHSDLASALASALAARSKAVTGDSSGERRRAGRRNEDFDLPSPPPHFFGRARVFFFFPFIAYDSFPPRQMKTTTTTTRSGTEAEKKKRQRKEKKTTSPFSSARRIFFLFCARFAPPFFWFCEFVTPACFHIYLRPALFCLVVHLLRPFCVLSSF</sequence>
<feature type="compositionally biased region" description="Basic and acidic residues" evidence="1">
    <location>
        <begin position="441"/>
        <end position="453"/>
    </location>
</feature>
<evidence type="ECO:0000313" key="2">
    <source>
        <dbReference type="EMBL" id="KAG5463470.1"/>
    </source>
</evidence>
<feature type="region of interest" description="Disordered" evidence="1">
    <location>
        <begin position="486"/>
        <end position="512"/>
    </location>
</feature>
<gene>
    <name evidence="2" type="ORF">BJ554DRAFT_7239</name>
</gene>
<keyword evidence="3" id="KW-1185">Reference proteome</keyword>
<organism evidence="2 3">
    <name type="scientific">Olpidium bornovanus</name>
    <dbReference type="NCBI Taxonomy" id="278681"/>
    <lineage>
        <taxon>Eukaryota</taxon>
        <taxon>Fungi</taxon>
        <taxon>Fungi incertae sedis</taxon>
        <taxon>Olpidiomycota</taxon>
        <taxon>Olpidiomycotina</taxon>
        <taxon>Olpidiomycetes</taxon>
        <taxon>Olpidiales</taxon>
        <taxon>Olpidiaceae</taxon>
        <taxon>Olpidium</taxon>
    </lineage>
</organism>
<dbReference type="Proteomes" id="UP000673691">
    <property type="component" value="Unassembled WGS sequence"/>
</dbReference>
<name>A0A8H8A1Z0_9FUNG</name>
<feature type="region of interest" description="Disordered" evidence="1">
    <location>
        <begin position="433"/>
        <end position="458"/>
    </location>
</feature>
<accession>A0A8H8A1Z0</accession>
<feature type="region of interest" description="Disordered" evidence="1">
    <location>
        <begin position="119"/>
        <end position="146"/>
    </location>
</feature>
<feature type="compositionally biased region" description="Basic and acidic residues" evidence="1">
    <location>
        <begin position="386"/>
        <end position="406"/>
    </location>
</feature>
<protein>
    <submittedName>
        <fullName evidence="2">Uncharacterized protein</fullName>
    </submittedName>
</protein>
<evidence type="ECO:0000313" key="3">
    <source>
        <dbReference type="Proteomes" id="UP000673691"/>
    </source>
</evidence>
<reference evidence="2 3" key="1">
    <citation type="journal article" name="Sci. Rep.">
        <title>Genome-scale phylogenetic analyses confirm Olpidium as the closest living zoosporic fungus to the non-flagellated, terrestrial fungi.</title>
        <authorList>
            <person name="Chang Y."/>
            <person name="Rochon D."/>
            <person name="Sekimoto S."/>
            <person name="Wang Y."/>
            <person name="Chovatia M."/>
            <person name="Sandor L."/>
            <person name="Salamov A."/>
            <person name="Grigoriev I.V."/>
            <person name="Stajich J.E."/>
            <person name="Spatafora J.W."/>
        </authorList>
    </citation>
    <scope>NUCLEOTIDE SEQUENCE [LARGE SCALE GENOMIC DNA]</scope>
    <source>
        <strain evidence="2">S191</strain>
    </source>
</reference>
<dbReference type="EMBL" id="JAEFCI010000551">
    <property type="protein sequence ID" value="KAG5463470.1"/>
    <property type="molecule type" value="Genomic_DNA"/>
</dbReference>
<comment type="caution">
    <text evidence="2">The sequence shown here is derived from an EMBL/GenBank/DDBJ whole genome shotgun (WGS) entry which is preliminary data.</text>
</comment>
<feature type="region of interest" description="Disordered" evidence="1">
    <location>
        <begin position="217"/>
        <end position="236"/>
    </location>
</feature>
<dbReference type="AlphaFoldDB" id="A0A8H8A1Z0"/>
<feature type="region of interest" description="Disordered" evidence="1">
    <location>
        <begin position="386"/>
        <end position="421"/>
    </location>
</feature>
<evidence type="ECO:0000256" key="1">
    <source>
        <dbReference type="SAM" id="MobiDB-lite"/>
    </source>
</evidence>